<dbReference type="NCBIfam" id="TIGR01683">
    <property type="entry name" value="thiS"/>
    <property type="match status" value="1"/>
</dbReference>
<dbReference type="Proteomes" id="UP001501459">
    <property type="component" value="Unassembled WGS sequence"/>
</dbReference>
<protein>
    <recommendedName>
        <fullName evidence="3">Sulfur carrier protein</fullName>
    </recommendedName>
</protein>
<dbReference type="PANTHER" id="PTHR34472">
    <property type="entry name" value="SULFUR CARRIER PROTEIN THIS"/>
    <property type="match status" value="1"/>
</dbReference>
<accession>A0ABN0Z1K0</accession>
<proteinExistence type="predicted"/>
<gene>
    <name evidence="1" type="ORF">GCM10008983_00570</name>
</gene>
<dbReference type="SUPFAM" id="SSF54285">
    <property type="entry name" value="MoaD/ThiS"/>
    <property type="match status" value="1"/>
</dbReference>
<evidence type="ECO:0000313" key="1">
    <source>
        <dbReference type="EMBL" id="GAA0428201.1"/>
    </source>
</evidence>
<name>A0ABN0Z1K0_9BACI</name>
<dbReference type="RefSeq" id="WP_343750398.1">
    <property type="nucleotide sequence ID" value="NZ_BAAADM010000002.1"/>
</dbReference>
<dbReference type="PANTHER" id="PTHR34472:SF1">
    <property type="entry name" value="SULFUR CARRIER PROTEIN THIS"/>
    <property type="match status" value="1"/>
</dbReference>
<dbReference type="InterPro" id="IPR010035">
    <property type="entry name" value="Thi_S"/>
</dbReference>
<evidence type="ECO:0008006" key="3">
    <source>
        <dbReference type="Google" id="ProtNLM"/>
    </source>
</evidence>
<evidence type="ECO:0000313" key="2">
    <source>
        <dbReference type="Proteomes" id="UP001501459"/>
    </source>
</evidence>
<dbReference type="CDD" id="cd00565">
    <property type="entry name" value="Ubl_ThiS"/>
    <property type="match status" value="1"/>
</dbReference>
<dbReference type="InterPro" id="IPR016155">
    <property type="entry name" value="Mopterin_synth/thiamin_S_b"/>
</dbReference>
<dbReference type="InterPro" id="IPR003749">
    <property type="entry name" value="ThiS/MoaD-like"/>
</dbReference>
<comment type="caution">
    <text evidence="1">The sequence shown here is derived from an EMBL/GenBank/DDBJ whole genome shotgun (WGS) entry which is preliminary data.</text>
</comment>
<organism evidence="1 2">
    <name type="scientific">Lentibacillus halophilus</name>
    <dbReference type="NCBI Taxonomy" id="295065"/>
    <lineage>
        <taxon>Bacteria</taxon>
        <taxon>Bacillati</taxon>
        <taxon>Bacillota</taxon>
        <taxon>Bacilli</taxon>
        <taxon>Bacillales</taxon>
        <taxon>Bacillaceae</taxon>
        <taxon>Lentibacillus</taxon>
    </lineage>
</organism>
<dbReference type="Gene3D" id="3.10.20.30">
    <property type="match status" value="1"/>
</dbReference>
<dbReference type="InterPro" id="IPR012675">
    <property type="entry name" value="Beta-grasp_dom_sf"/>
</dbReference>
<reference evidence="1 2" key="1">
    <citation type="journal article" date="2019" name="Int. J. Syst. Evol. Microbiol.">
        <title>The Global Catalogue of Microorganisms (GCM) 10K type strain sequencing project: providing services to taxonomists for standard genome sequencing and annotation.</title>
        <authorList>
            <consortium name="The Broad Institute Genomics Platform"/>
            <consortium name="The Broad Institute Genome Sequencing Center for Infectious Disease"/>
            <person name="Wu L."/>
            <person name="Ma J."/>
        </authorList>
    </citation>
    <scope>NUCLEOTIDE SEQUENCE [LARGE SCALE GENOMIC DNA]</scope>
    <source>
        <strain evidence="1 2">JCM 12149</strain>
    </source>
</reference>
<keyword evidence="2" id="KW-1185">Reference proteome</keyword>
<dbReference type="EMBL" id="BAAADM010000002">
    <property type="protein sequence ID" value="GAA0428201.1"/>
    <property type="molecule type" value="Genomic_DNA"/>
</dbReference>
<sequence>MLELTVNGNRTQVPEHVKTISDVKQHFHIENQAMIVEHNGEILDKSAHTEQEVADGDKVELVQFVGGG</sequence>
<dbReference type="Pfam" id="PF02597">
    <property type="entry name" value="ThiS"/>
    <property type="match status" value="1"/>
</dbReference>